<dbReference type="GO" id="GO:0009341">
    <property type="term" value="C:beta-galactosidase complex"/>
    <property type="evidence" value="ECO:0007669"/>
    <property type="project" value="TreeGrafter"/>
</dbReference>
<comment type="catalytic activity">
    <reaction evidence="1">
        <text>Hydrolysis of terminal non-reducing beta-D-galactose residues in beta-D-galactosides.</text>
        <dbReference type="EC" id="3.2.1.23"/>
    </reaction>
</comment>
<dbReference type="InterPro" id="IPR017853">
    <property type="entry name" value="GH"/>
</dbReference>
<evidence type="ECO:0000256" key="2">
    <source>
        <dbReference type="ARBA" id="ARBA00007401"/>
    </source>
</evidence>
<protein>
    <recommendedName>
        <fullName evidence="3">beta-galactosidase</fullName>
        <ecNumber evidence="3">3.2.1.23</ecNumber>
    </recommendedName>
</protein>
<evidence type="ECO:0000313" key="8">
    <source>
        <dbReference type="EMBL" id="AYD49425.1"/>
    </source>
</evidence>
<dbReference type="Pfam" id="PF02837">
    <property type="entry name" value="Glyco_hydro_2_N"/>
    <property type="match status" value="1"/>
</dbReference>
<evidence type="ECO:0000259" key="7">
    <source>
        <dbReference type="Pfam" id="PF02837"/>
    </source>
</evidence>
<dbReference type="InterPro" id="IPR050347">
    <property type="entry name" value="Bact_Beta-galactosidase"/>
</dbReference>
<proteinExistence type="inferred from homology"/>
<dbReference type="EC" id="3.2.1.23" evidence="3"/>
<keyword evidence="5" id="KW-0326">Glycosidase</keyword>
<dbReference type="RefSeq" id="WP_119991163.1">
    <property type="nucleotide sequence ID" value="NZ_CP032489.1"/>
</dbReference>
<dbReference type="AlphaFoldDB" id="A0A386HU33"/>
<keyword evidence="6" id="KW-0732">Signal</keyword>
<evidence type="ECO:0000256" key="5">
    <source>
        <dbReference type="ARBA" id="ARBA00023295"/>
    </source>
</evidence>
<dbReference type="KEGG" id="ark:D6B99_12230"/>
<dbReference type="EMBL" id="CP032489">
    <property type="protein sequence ID" value="AYD49425.1"/>
    <property type="molecule type" value="Genomic_DNA"/>
</dbReference>
<evidence type="ECO:0000256" key="3">
    <source>
        <dbReference type="ARBA" id="ARBA00012756"/>
    </source>
</evidence>
<accession>A0A386HU33</accession>
<sequence length="974" mass="110928">MIRIFTNKCYRPILNFSKIIILLFFVNSCFAQNNNTISLAGKWQFKIDRKDVGVQQKYFHQTLDGAILLPGSMVQNNLGDDVTLKTDWTGSIYDSSWYFNPAMAKYRTPDNLKFPFFLTPNKRYVGAAWYQKTVVIPADWVNKHIILFLERAHWQTEVWVDNEKMGEENSLSAPHIYDLTQTLSPGKHTITIRVDNRIHAINPGQDSHSITDQTQGNWNGIVGKIVLHATPKIWIKKIQTFPDLEKHLVSVKISIHNGLTVPEAAKLILSAKSFNSPENRNNAPIAKRIICRSGEENITIDYPMGKDFLPWNEFHPALYHLNIQLVSKAGRDIAETDFGMRSFQIDGTQFAVNGVKTFLRGTVENCDFPITGYAPMDVASWLRVFKIAKSYGLNEMRFHSYCPPEAAFEAADLEGFYLHVEGPSWANHGSSLGDGKPIDQYIYDETNRIDDAYGNHPSFCMMAYGNEPRGGHQAAYLNKFVDYWVAKDPRHLYTGASTGMSWPWVNQEQFIVRSGPRGLEWASTRPNTLTNFYDAIKDHPIPYISHEVGQYCAFPDFTEIAKYTGVHKAKNFELFQEDLKDHFMGDEAHKFLMSSGKLQLLCYKGEIEKALRTPGFAGFELLGLNDYSGQGTALVGVLNVFWQSKGYVNANQFKEFSGPVVPLALIPKFVYKNDEQFKAEIQIANFGEGEISQAKPEWELTNAAGKMVASGKLAIQNIPVGNAISLGKISIALNMFAKAEQLRFSVSLKGTSYKNSWDIWVYPNKEITHVDSSQIYYCHQLDKHAQDALSQGKKVFLLCAGKVQMGKDIAMHFLPVFWNTSWFKMRPPHTTGIYVDPKNPAFKYFPTEDFSNFQWWSLVNKQQVMWLKDFPHDFRTLVQPIDTWFLNRRLGLVFEAKVGKGKLMVCSADLSNDLKERPAAKQLLYSLTKYMESKDFDPKTKVDLSVIQDLFKKQVSEGFNTYSHDAPDELKQKK</sequence>
<dbReference type="SUPFAM" id="SSF49785">
    <property type="entry name" value="Galactose-binding domain-like"/>
    <property type="match status" value="1"/>
</dbReference>
<dbReference type="GO" id="GO:0004565">
    <property type="term" value="F:beta-galactosidase activity"/>
    <property type="evidence" value="ECO:0007669"/>
    <property type="project" value="UniProtKB-EC"/>
</dbReference>
<dbReference type="InterPro" id="IPR006104">
    <property type="entry name" value="Glyco_hydro_2_N"/>
</dbReference>
<comment type="similarity">
    <text evidence="2">Belongs to the glycosyl hydrolase 2 family.</text>
</comment>
<dbReference type="SUPFAM" id="SSF51445">
    <property type="entry name" value="(Trans)glycosidases"/>
    <property type="match status" value="1"/>
</dbReference>
<dbReference type="PANTHER" id="PTHR46323:SF2">
    <property type="entry name" value="BETA-GALACTOSIDASE"/>
    <property type="match status" value="1"/>
</dbReference>
<dbReference type="PANTHER" id="PTHR46323">
    <property type="entry name" value="BETA-GALACTOSIDASE"/>
    <property type="match status" value="1"/>
</dbReference>
<dbReference type="OrthoDB" id="9814867at2"/>
<feature type="signal peptide" evidence="6">
    <location>
        <begin position="1"/>
        <end position="31"/>
    </location>
</feature>
<keyword evidence="4" id="KW-0378">Hydrolase</keyword>
<feature type="chain" id="PRO_5017424776" description="beta-galactosidase" evidence="6">
    <location>
        <begin position="32"/>
        <end position="974"/>
    </location>
</feature>
<evidence type="ECO:0000256" key="6">
    <source>
        <dbReference type="SAM" id="SignalP"/>
    </source>
</evidence>
<evidence type="ECO:0000313" key="9">
    <source>
        <dbReference type="Proteomes" id="UP000266118"/>
    </source>
</evidence>
<name>A0A386HU33_9BACT</name>
<organism evidence="8 9">
    <name type="scientific">Arachidicoccus soli</name>
    <dbReference type="NCBI Taxonomy" id="2341117"/>
    <lineage>
        <taxon>Bacteria</taxon>
        <taxon>Pseudomonadati</taxon>
        <taxon>Bacteroidota</taxon>
        <taxon>Chitinophagia</taxon>
        <taxon>Chitinophagales</taxon>
        <taxon>Chitinophagaceae</taxon>
        <taxon>Arachidicoccus</taxon>
    </lineage>
</organism>
<evidence type="ECO:0000256" key="1">
    <source>
        <dbReference type="ARBA" id="ARBA00001412"/>
    </source>
</evidence>
<dbReference type="Gene3D" id="2.60.120.260">
    <property type="entry name" value="Galactose-binding domain-like"/>
    <property type="match status" value="1"/>
</dbReference>
<keyword evidence="9" id="KW-1185">Reference proteome</keyword>
<feature type="domain" description="Glycosyl hydrolases family 2 sugar binding" evidence="7">
    <location>
        <begin position="38"/>
        <end position="231"/>
    </location>
</feature>
<dbReference type="GO" id="GO:0005990">
    <property type="term" value="P:lactose catabolic process"/>
    <property type="evidence" value="ECO:0007669"/>
    <property type="project" value="TreeGrafter"/>
</dbReference>
<dbReference type="InterPro" id="IPR008979">
    <property type="entry name" value="Galactose-bd-like_sf"/>
</dbReference>
<reference evidence="8 9" key="1">
    <citation type="submission" date="2018-09" db="EMBL/GenBank/DDBJ databases">
        <title>Arachidicoccus sp. nov., a bacterium isolated from soil.</title>
        <authorList>
            <person name="Weon H.-Y."/>
            <person name="Kwon S.-W."/>
            <person name="Lee S.A."/>
        </authorList>
    </citation>
    <scope>NUCLEOTIDE SEQUENCE [LARGE SCALE GENOMIC DNA]</scope>
    <source>
        <strain evidence="8 9">KIS59-12</strain>
    </source>
</reference>
<dbReference type="Gene3D" id="3.20.20.80">
    <property type="entry name" value="Glycosidases"/>
    <property type="match status" value="1"/>
</dbReference>
<dbReference type="Proteomes" id="UP000266118">
    <property type="component" value="Chromosome"/>
</dbReference>
<gene>
    <name evidence="8" type="ORF">D6B99_12230</name>
</gene>
<evidence type="ECO:0000256" key="4">
    <source>
        <dbReference type="ARBA" id="ARBA00022801"/>
    </source>
</evidence>